<feature type="compositionally biased region" description="Polar residues" evidence="5">
    <location>
        <begin position="7"/>
        <end position="17"/>
    </location>
</feature>
<protein>
    <submittedName>
        <fullName evidence="7">Hsp70 nucleotide exchange factor fes1</fullName>
    </submittedName>
</protein>
<feature type="region of interest" description="Disordered" evidence="5">
    <location>
        <begin position="1"/>
        <end position="61"/>
    </location>
</feature>
<proteinExistence type="predicted"/>
<dbReference type="PANTHER" id="PTHR36886:SF3">
    <property type="entry name" value="PROTEIN FRIGIDA-ESSENTIAL 1"/>
    <property type="match status" value="1"/>
</dbReference>
<evidence type="ECO:0000256" key="4">
    <source>
        <dbReference type="PROSITE-ProRule" id="PRU00723"/>
    </source>
</evidence>
<keyword evidence="1 4" id="KW-0479">Metal-binding</keyword>
<dbReference type="GO" id="GO:0008270">
    <property type="term" value="F:zinc ion binding"/>
    <property type="evidence" value="ECO:0007669"/>
    <property type="project" value="UniProtKB-KW"/>
</dbReference>
<dbReference type="SUPFAM" id="SSF90229">
    <property type="entry name" value="CCCH zinc finger"/>
    <property type="match status" value="1"/>
</dbReference>
<feature type="domain" description="C3H1-type" evidence="6">
    <location>
        <begin position="227"/>
        <end position="254"/>
    </location>
</feature>
<sequence length="646" mass="72914">MDASAAVVSSPTLNPLNPNIDDDDSEYEEIEVEEEIDDDEEEIEEEIAEEEEERVEEQEAKNAVKVYEDVIIGEDLAPLREEDDEDVIGEDLTPLREEENQVIDMDLEDPDEHIQTVIVTQGIPQIDIPTAQQHDVGHLKTSELSEKQELHVNGERTSNDDDPKAPLCGSGIVNHEKDTLLVGDYGNIFMSAPLETKATTEAPADIRQTSPRFREPSSSAELDRENKRLKIVCEFHAKGWCVKGNSCRFLHIKDGFDAVVKINEPLKRQASSSGYALPQQSETEKLLLRKDDTLGATGVEDRVSFENDLYLDSMANDSLFEKYSTLYNGNLSGFSVSSRENDRITRVAPFRPTIDGTISKKNNIDLPYTHSRQPLSIGSSSWNTDAWVTQTLLKRGNISPVPCSESEISLRDRILRDIIPGNSNKTKSSSDYWAPSSPFRPSHTITQKILMKENLYDPIRESVEQQTEVKDELLKFSHSDQGSSVKDVNMQLNSSAEEDKFLDSVQVGDNTVKDNNINKLGSSCDNKLKNIDEQRHKKVLRVDKNKEIDVDTKRDGRMQNELKSLKYFQLELIEFVKELLKPTWHEGLLSRDAHKMIVKKAVDKVISTIQPHQIPGTGETIKLYLSSSEPKLAKLVEAYIEKYGKI</sequence>
<evidence type="ECO:0000256" key="5">
    <source>
        <dbReference type="SAM" id="MobiDB-lite"/>
    </source>
</evidence>
<dbReference type="InterPro" id="IPR036855">
    <property type="entry name" value="Znf_CCCH_sf"/>
</dbReference>
<evidence type="ECO:0000313" key="7">
    <source>
        <dbReference type="EMBL" id="KAL3643454.1"/>
    </source>
</evidence>
<feature type="region of interest" description="Disordered" evidence="5">
    <location>
        <begin position="132"/>
        <end position="170"/>
    </location>
</feature>
<dbReference type="PROSITE" id="PS50103">
    <property type="entry name" value="ZF_C3H1"/>
    <property type="match status" value="1"/>
</dbReference>
<keyword evidence="3 4" id="KW-0862">Zinc</keyword>
<reference evidence="8" key="1">
    <citation type="journal article" date="2024" name="IScience">
        <title>Strigolactones Initiate the Formation of Haustorium-like Structures in Castilleja.</title>
        <authorList>
            <person name="Buerger M."/>
            <person name="Peterson D."/>
            <person name="Chory J."/>
        </authorList>
    </citation>
    <scope>NUCLEOTIDE SEQUENCE [LARGE SCALE GENOMIC DNA]</scope>
</reference>
<accession>A0ABD3DNI4</accession>
<dbReference type="EMBL" id="JAVIJP010000016">
    <property type="protein sequence ID" value="KAL3643454.1"/>
    <property type="molecule type" value="Genomic_DNA"/>
</dbReference>
<name>A0ABD3DNI4_9LAMI</name>
<keyword evidence="2 4" id="KW-0863">Zinc-finger</keyword>
<evidence type="ECO:0000259" key="6">
    <source>
        <dbReference type="PROSITE" id="PS50103"/>
    </source>
</evidence>
<dbReference type="AlphaFoldDB" id="A0ABD3DNI4"/>
<dbReference type="Proteomes" id="UP001632038">
    <property type="component" value="Unassembled WGS sequence"/>
</dbReference>
<gene>
    <name evidence="7" type="primary">FES1_1</name>
    <name evidence="7" type="ORF">CASFOL_014269</name>
</gene>
<comment type="caution">
    <text evidence="7">The sequence shown here is derived from an EMBL/GenBank/DDBJ whole genome shotgun (WGS) entry which is preliminary data.</text>
</comment>
<evidence type="ECO:0000256" key="3">
    <source>
        <dbReference type="ARBA" id="ARBA00022833"/>
    </source>
</evidence>
<evidence type="ECO:0000313" key="8">
    <source>
        <dbReference type="Proteomes" id="UP001632038"/>
    </source>
</evidence>
<organism evidence="7 8">
    <name type="scientific">Castilleja foliolosa</name>
    <dbReference type="NCBI Taxonomy" id="1961234"/>
    <lineage>
        <taxon>Eukaryota</taxon>
        <taxon>Viridiplantae</taxon>
        <taxon>Streptophyta</taxon>
        <taxon>Embryophyta</taxon>
        <taxon>Tracheophyta</taxon>
        <taxon>Spermatophyta</taxon>
        <taxon>Magnoliopsida</taxon>
        <taxon>eudicotyledons</taxon>
        <taxon>Gunneridae</taxon>
        <taxon>Pentapetalae</taxon>
        <taxon>asterids</taxon>
        <taxon>lamiids</taxon>
        <taxon>Lamiales</taxon>
        <taxon>Orobanchaceae</taxon>
        <taxon>Pedicularideae</taxon>
        <taxon>Castillejinae</taxon>
        <taxon>Castilleja</taxon>
    </lineage>
</organism>
<keyword evidence="8" id="KW-1185">Reference proteome</keyword>
<feature type="compositionally biased region" description="Acidic residues" evidence="5">
    <location>
        <begin position="20"/>
        <end position="56"/>
    </location>
</feature>
<feature type="compositionally biased region" description="Basic and acidic residues" evidence="5">
    <location>
        <begin position="135"/>
        <end position="164"/>
    </location>
</feature>
<dbReference type="PANTHER" id="PTHR36886">
    <property type="entry name" value="PROTEIN FRIGIDA-ESSENTIAL 1"/>
    <property type="match status" value="1"/>
</dbReference>
<dbReference type="InterPro" id="IPR052650">
    <property type="entry name" value="Zinc_finger_CCCH"/>
</dbReference>
<evidence type="ECO:0000256" key="1">
    <source>
        <dbReference type="ARBA" id="ARBA00022723"/>
    </source>
</evidence>
<evidence type="ECO:0000256" key="2">
    <source>
        <dbReference type="ARBA" id="ARBA00022771"/>
    </source>
</evidence>
<feature type="zinc finger region" description="C3H1-type" evidence="4">
    <location>
        <begin position="227"/>
        <end position="254"/>
    </location>
</feature>
<dbReference type="InterPro" id="IPR000571">
    <property type="entry name" value="Znf_CCCH"/>
</dbReference>